<protein>
    <submittedName>
        <fullName evidence="2">Uncharacterized protein</fullName>
    </submittedName>
</protein>
<evidence type="ECO:0000313" key="3">
    <source>
        <dbReference type="Proteomes" id="UP000000539"/>
    </source>
</evidence>
<name>A0A8V0X498_CHICK</name>
<evidence type="ECO:0000256" key="1">
    <source>
        <dbReference type="SAM" id="MobiDB-lite"/>
    </source>
</evidence>
<feature type="region of interest" description="Disordered" evidence="1">
    <location>
        <begin position="22"/>
        <end position="111"/>
    </location>
</feature>
<feature type="compositionally biased region" description="Pro residues" evidence="1">
    <location>
        <begin position="100"/>
        <end position="111"/>
    </location>
</feature>
<proteinExistence type="predicted"/>
<dbReference type="Proteomes" id="UP000000539">
    <property type="component" value="Chromosome 10"/>
</dbReference>
<reference evidence="2" key="3">
    <citation type="submission" date="2025-09" db="UniProtKB">
        <authorList>
            <consortium name="Ensembl"/>
        </authorList>
    </citation>
    <scope>IDENTIFICATION</scope>
    <source>
        <strain evidence="2">broiler</strain>
    </source>
</reference>
<reference evidence="2" key="1">
    <citation type="submission" date="2020-11" db="EMBL/GenBank/DDBJ databases">
        <title>Gallus gallus (Chicken) genome, bGalGal1, GRCg7b, maternal haplotype autosomes + Z &amp; W.</title>
        <authorList>
            <person name="Warren W."/>
            <person name="Formenti G."/>
            <person name="Fedrigo O."/>
            <person name="Haase B."/>
            <person name="Mountcastle J."/>
            <person name="Balacco J."/>
            <person name="Tracey A."/>
            <person name="Schneider V."/>
            <person name="Okimoto R."/>
            <person name="Cheng H."/>
            <person name="Hawken R."/>
            <person name="Howe K."/>
            <person name="Jarvis E.D."/>
        </authorList>
    </citation>
    <scope>NUCLEOTIDE SEQUENCE [LARGE SCALE GENOMIC DNA]</scope>
    <source>
        <strain evidence="2">Broiler</strain>
    </source>
</reference>
<dbReference type="AlphaFoldDB" id="A0A8V0X498"/>
<accession>A0A8V0X498</accession>
<keyword evidence="3" id="KW-1185">Reference proteome</keyword>
<organism evidence="2 3">
    <name type="scientific">Gallus gallus</name>
    <name type="common">Chicken</name>
    <dbReference type="NCBI Taxonomy" id="9031"/>
    <lineage>
        <taxon>Eukaryota</taxon>
        <taxon>Metazoa</taxon>
        <taxon>Chordata</taxon>
        <taxon>Craniata</taxon>
        <taxon>Vertebrata</taxon>
        <taxon>Euteleostomi</taxon>
        <taxon>Archelosauria</taxon>
        <taxon>Archosauria</taxon>
        <taxon>Dinosauria</taxon>
        <taxon>Saurischia</taxon>
        <taxon>Theropoda</taxon>
        <taxon>Coelurosauria</taxon>
        <taxon>Aves</taxon>
        <taxon>Neognathae</taxon>
        <taxon>Galloanserae</taxon>
        <taxon>Galliformes</taxon>
        <taxon>Phasianidae</taxon>
        <taxon>Phasianinae</taxon>
        <taxon>Gallus</taxon>
    </lineage>
</organism>
<sequence>MSPGHCFPEGMGLRSPRGCMWLWGGKPGGSQQQGGGWHGAAPAGPHPAQIPRVGQHLKSYRSSPRPAQQTPLGTAPRSLHRPGPAQGSRLPVGAQRRVPAQPPGTPPSRVG</sequence>
<feature type="compositionally biased region" description="Gly residues" evidence="1">
    <location>
        <begin position="25"/>
        <end position="38"/>
    </location>
</feature>
<reference evidence="2" key="2">
    <citation type="submission" date="2025-08" db="UniProtKB">
        <authorList>
            <consortium name="Ensembl"/>
        </authorList>
    </citation>
    <scope>IDENTIFICATION</scope>
    <source>
        <strain evidence="2">broiler</strain>
    </source>
</reference>
<evidence type="ECO:0000313" key="2">
    <source>
        <dbReference type="Ensembl" id="ENSGALP00010000019.1"/>
    </source>
</evidence>
<feature type="compositionally biased region" description="Low complexity" evidence="1">
    <location>
        <begin position="39"/>
        <end position="49"/>
    </location>
</feature>
<feature type="compositionally biased region" description="Polar residues" evidence="1">
    <location>
        <begin position="60"/>
        <end position="72"/>
    </location>
</feature>
<dbReference type="Ensembl" id="ENSGALT00010000043.1">
    <property type="protein sequence ID" value="ENSGALP00010000019.1"/>
    <property type="gene ID" value="ENSGALG00010000041.1"/>
</dbReference>